<evidence type="ECO:0000313" key="4">
    <source>
        <dbReference type="EMBL" id="THH10419.1"/>
    </source>
</evidence>
<feature type="domain" description="Integrase catalytic" evidence="3">
    <location>
        <begin position="94"/>
        <end position="190"/>
    </location>
</feature>
<comment type="caution">
    <text evidence="4">The sequence shown here is derived from an EMBL/GenBank/DDBJ whole genome shotgun (WGS) entry which is preliminary data.</text>
</comment>
<evidence type="ECO:0000256" key="2">
    <source>
        <dbReference type="SAM" id="MobiDB-lite"/>
    </source>
</evidence>
<dbReference type="Pfam" id="PF07727">
    <property type="entry name" value="RVT_2"/>
    <property type="match status" value="1"/>
</dbReference>
<dbReference type="GO" id="GO:0015074">
    <property type="term" value="P:DNA integration"/>
    <property type="evidence" value="ECO:0007669"/>
    <property type="project" value="InterPro"/>
</dbReference>
<dbReference type="Gene3D" id="3.30.420.10">
    <property type="entry name" value="Ribonuclease H-like superfamily/Ribonuclease H"/>
    <property type="match status" value="1"/>
</dbReference>
<dbReference type="GO" id="GO:0003723">
    <property type="term" value="F:RNA binding"/>
    <property type="evidence" value="ECO:0007669"/>
    <property type="project" value="UniProtKB-KW"/>
</dbReference>
<dbReference type="Proteomes" id="UP000310158">
    <property type="component" value="Unassembled WGS sequence"/>
</dbReference>
<accession>A0A4S4LF50</accession>
<proteinExistence type="predicted"/>
<evidence type="ECO:0000259" key="3">
    <source>
        <dbReference type="PROSITE" id="PS50994"/>
    </source>
</evidence>
<feature type="compositionally biased region" description="Low complexity" evidence="2">
    <location>
        <begin position="380"/>
        <end position="401"/>
    </location>
</feature>
<keyword evidence="5" id="KW-1185">Reference proteome</keyword>
<dbReference type="PROSITE" id="PS50994">
    <property type="entry name" value="INTEGRASE"/>
    <property type="match status" value="1"/>
</dbReference>
<dbReference type="InterPro" id="IPR036397">
    <property type="entry name" value="RNaseH_sf"/>
</dbReference>
<reference evidence="4 5" key="1">
    <citation type="submission" date="2019-02" db="EMBL/GenBank/DDBJ databases">
        <title>Genome sequencing of the rare red list fungi Bondarzewia mesenterica.</title>
        <authorList>
            <person name="Buettner E."/>
            <person name="Kellner H."/>
        </authorList>
    </citation>
    <scope>NUCLEOTIDE SEQUENCE [LARGE SCALE GENOMIC DNA]</scope>
    <source>
        <strain evidence="4 5">DSM 108281</strain>
    </source>
</reference>
<dbReference type="SUPFAM" id="SSF53098">
    <property type="entry name" value="Ribonuclease H-like"/>
    <property type="match status" value="1"/>
</dbReference>
<dbReference type="InterPro" id="IPR001584">
    <property type="entry name" value="Integrase_cat-core"/>
</dbReference>
<dbReference type="PANTHER" id="PTHR11439:SF467">
    <property type="entry name" value="INTEGRASE CATALYTIC DOMAIN-CONTAINING PROTEIN"/>
    <property type="match status" value="1"/>
</dbReference>
<feature type="region of interest" description="Disordered" evidence="2">
    <location>
        <begin position="257"/>
        <end position="341"/>
    </location>
</feature>
<feature type="region of interest" description="Disordered" evidence="2">
    <location>
        <begin position="377"/>
        <end position="410"/>
    </location>
</feature>
<dbReference type="GO" id="GO:0005634">
    <property type="term" value="C:nucleus"/>
    <property type="evidence" value="ECO:0007669"/>
    <property type="project" value="UniProtKB-ARBA"/>
</dbReference>
<dbReference type="InterPro" id="IPR012337">
    <property type="entry name" value="RNaseH-like_sf"/>
</dbReference>
<gene>
    <name evidence="4" type="ORF">EW146_g8371</name>
</gene>
<evidence type="ECO:0000256" key="1">
    <source>
        <dbReference type="ARBA" id="ARBA00022884"/>
    </source>
</evidence>
<dbReference type="CDD" id="cd09272">
    <property type="entry name" value="RNase_HI_RT_Ty1"/>
    <property type="match status" value="1"/>
</dbReference>
<feature type="compositionally biased region" description="Pro residues" evidence="2">
    <location>
        <begin position="323"/>
        <end position="341"/>
    </location>
</feature>
<dbReference type="PANTHER" id="PTHR11439">
    <property type="entry name" value="GAG-POL-RELATED RETROTRANSPOSON"/>
    <property type="match status" value="1"/>
</dbReference>
<feature type="compositionally biased region" description="Low complexity" evidence="2">
    <location>
        <begin position="305"/>
        <end position="322"/>
    </location>
</feature>
<dbReference type="InterPro" id="IPR057670">
    <property type="entry name" value="SH3_retrovirus"/>
</dbReference>
<dbReference type="EMBL" id="SGPL01000573">
    <property type="protein sequence ID" value="THH10419.1"/>
    <property type="molecule type" value="Genomic_DNA"/>
</dbReference>
<dbReference type="AlphaFoldDB" id="A0A4S4LF50"/>
<sequence length="963" mass="106684">MARNDLVTGMPTTTSVPPKCDACILGKQTKRSVPYSRTHTCSTVPLAVVYADLMGPVSPASTGAILLVQKSDAASSFLEWRALTEADSGHQLHIVRTDSGGEFTLTQFEQHLRQSGITHQTSAPYTSAHIRAVERLHRTLFDQARAMRISADLPLSLWGECYLTAAYLHNRTATHTLHNMTPDEAWSGSKPDISHLREFGCRAFVLIQDHHNPKIHNRSIECILVGYSPHSKSYRCYHHPSGRIYVSYHVTFIESHHSPQSPSSLRDTSHSTSPVSRSASPPPVILDTTLPARIHDDDLIPFDTPSLSPSHSPSLSPSYSMSLPPPTISSPLPSLPPLPPEPPLCIPEPPLHIPPSAPPLRRSTRLRKPSAKLLASIGEPSLPSTLSPPSTPVPSTTILSTPPGPTPPTPLSPLTPLPSDLELLGLAAVELNDEPRTWAAAQASADADKWRTAYLDELCSICSHDVYDLVPRSSVPHDRRVIKCRPIFTIKRDAHNNPVHYKARLVAKGFTQIPGQDFTDTFSPVARLESQRLLLHLATHLGWPIEQLDVKTAFLHGNLTEDLWMEQPDGFHEPDKEDWVWKLKKRPLRSETRQPHLEPEITSGPPQFWVHTHQRGMEPLLPLHAQRYCILTIHVDDLNLAGSTTDVIQSVKLSLHKHFDIIELSPVQWLVGLAITRNLPDRTITVSQTGLIDSILTKFRLTDAHTVSTPLDYNVKLTHADCPSLDSDKQLMATVPYRELISCLMYLSIGSRPDISFAVQHLSQFNANPGPRHWTAVKHVVHYLKGTRTTGLILGGSQPLTLYGFTDASFGSAPGPIGSRRSVSGFGFSLGSGLISWSSKRQSLMATSTCEAEFIAAAHACKEALWFRTILTSLNFKPTSATLIYCDNQSAIRLTQDQAFHDKSKHIDIQHHFIRDHVALKHIHFAYVPTNDNIVDAFTKPLPKAAHQHFRTLIGLHPLLDTR</sequence>
<dbReference type="OrthoDB" id="2713924at2759"/>
<dbReference type="InterPro" id="IPR013103">
    <property type="entry name" value="RVT_2"/>
</dbReference>
<evidence type="ECO:0000313" key="5">
    <source>
        <dbReference type="Proteomes" id="UP000310158"/>
    </source>
</evidence>
<protein>
    <recommendedName>
        <fullName evidence="3">Integrase catalytic domain-containing protein</fullName>
    </recommendedName>
</protein>
<name>A0A4S4LF50_9AGAM</name>
<feature type="compositionally biased region" description="Low complexity" evidence="2">
    <location>
        <begin position="270"/>
        <end position="279"/>
    </location>
</feature>
<keyword evidence="1" id="KW-0694">RNA-binding</keyword>
<dbReference type="Pfam" id="PF25597">
    <property type="entry name" value="SH3_retrovirus"/>
    <property type="match status" value="1"/>
</dbReference>
<organism evidence="4 5">
    <name type="scientific">Bondarzewia mesenterica</name>
    <dbReference type="NCBI Taxonomy" id="1095465"/>
    <lineage>
        <taxon>Eukaryota</taxon>
        <taxon>Fungi</taxon>
        <taxon>Dikarya</taxon>
        <taxon>Basidiomycota</taxon>
        <taxon>Agaricomycotina</taxon>
        <taxon>Agaricomycetes</taxon>
        <taxon>Russulales</taxon>
        <taxon>Bondarzewiaceae</taxon>
        <taxon>Bondarzewia</taxon>
    </lineage>
</organism>